<dbReference type="Gene3D" id="2.160.20.10">
    <property type="entry name" value="Single-stranded right-handed beta-helix, Pectin lyase-like"/>
    <property type="match status" value="1"/>
</dbReference>
<feature type="domain" description="Periplasmic copper-binding protein NosD beta helix" evidence="1">
    <location>
        <begin position="175"/>
        <end position="338"/>
    </location>
</feature>
<evidence type="ECO:0000259" key="1">
    <source>
        <dbReference type="Pfam" id="PF05048"/>
    </source>
</evidence>
<dbReference type="Pfam" id="PF05048">
    <property type="entry name" value="NosD"/>
    <property type="match status" value="1"/>
</dbReference>
<keyword evidence="3" id="KW-1185">Reference proteome</keyword>
<dbReference type="SUPFAM" id="SSF51126">
    <property type="entry name" value="Pectin lyase-like"/>
    <property type="match status" value="1"/>
</dbReference>
<dbReference type="EMBL" id="JARXIC010000001">
    <property type="protein sequence ID" value="MDQ8192914.1"/>
    <property type="molecule type" value="Genomic_DNA"/>
</dbReference>
<accession>A0ABU1AE62</accession>
<organism evidence="2 3">
    <name type="scientific">Thalassobacterium sedimentorum</name>
    <dbReference type="NCBI Taxonomy" id="3041258"/>
    <lineage>
        <taxon>Bacteria</taxon>
        <taxon>Pseudomonadati</taxon>
        <taxon>Verrucomicrobiota</taxon>
        <taxon>Opitutia</taxon>
        <taxon>Puniceicoccales</taxon>
        <taxon>Coraliomargaritaceae</taxon>
        <taxon>Thalassobacterium</taxon>
    </lineage>
</organism>
<dbReference type="InterPro" id="IPR012334">
    <property type="entry name" value="Pectin_lyas_fold"/>
</dbReference>
<dbReference type="InterPro" id="IPR007742">
    <property type="entry name" value="NosD_dom"/>
</dbReference>
<sequence length="390" mass="42485">MNIVLYKKKSQWALISEFSSEQYAESESIEMLWPLVEEMLAGGGLLRISADELEISRPISLGSNTYLEGSGTATRVVPSPTFVGEALIVMASANASSVRNLSLHGLGRVSYGVMLCDSVDCRVAEVTASCCVDAGIVCRDNSSCCTLSNCTAIENQRANFLFENLAFAGRLGNFPPNTVTACTSIGGGHGFEVHQATVFNITASTAFQSRGHGFKVHQTSNSVLISGCRTFQCEQSAVYVENAHELNVSSNVFCWQRSDGIVLNNVNWAAINANEVIDSGVRDLKERRRVGILLHSDTKGVQIVGNTIFNWGDQPPMSHAIYEAADCSENLFVNNHINYVADVPVVSLGQHSVVGENMIVAEAAYRNMDKSPFPDFDRDAIERYAQLKYQ</sequence>
<proteinExistence type="predicted"/>
<gene>
    <name evidence="2" type="ORF">QEH59_00655</name>
</gene>
<evidence type="ECO:0000313" key="2">
    <source>
        <dbReference type="EMBL" id="MDQ8192914.1"/>
    </source>
</evidence>
<evidence type="ECO:0000313" key="3">
    <source>
        <dbReference type="Proteomes" id="UP001243717"/>
    </source>
</evidence>
<protein>
    <submittedName>
        <fullName evidence="2">Right-handed parallel beta-helix repeat-containing protein</fullName>
    </submittedName>
</protein>
<reference evidence="2 3" key="1">
    <citation type="submission" date="2023-04" db="EMBL/GenBank/DDBJ databases">
        <title>A novel bacteria isolated from coastal sediment.</title>
        <authorList>
            <person name="Liu X.-J."/>
            <person name="Du Z.-J."/>
        </authorList>
    </citation>
    <scope>NUCLEOTIDE SEQUENCE [LARGE SCALE GENOMIC DNA]</scope>
    <source>
        <strain evidence="2 3">SDUM461004</strain>
    </source>
</reference>
<comment type="caution">
    <text evidence="2">The sequence shown here is derived from an EMBL/GenBank/DDBJ whole genome shotgun (WGS) entry which is preliminary data.</text>
</comment>
<dbReference type="Proteomes" id="UP001243717">
    <property type="component" value="Unassembled WGS sequence"/>
</dbReference>
<dbReference type="InterPro" id="IPR011050">
    <property type="entry name" value="Pectin_lyase_fold/virulence"/>
</dbReference>
<name>A0ABU1AE62_9BACT</name>
<dbReference type="RefSeq" id="WP_308983424.1">
    <property type="nucleotide sequence ID" value="NZ_JARXIC010000001.1"/>
</dbReference>